<comment type="cofactor">
    <cofactor evidence="8">
        <name>Mn(2+)</name>
        <dbReference type="ChEBI" id="CHEBI:29035"/>
    </cofactor>
</comment>
<dbReference type="EMBL" id="CABFUZ020000118">
    <property type="protein sequence ID" value="VVM06528.1"/>
    <property type="molecule type" value="Genomic_DNA"/>
</dbReference>
<feature type="binding site" evidence="8">
    <location>
        <position position="95"/>
    </location>
    <ligand>
        <name>Mn(2+)</name>
        <dbReference type="ChEBI" id="CHEBI:29035"/>
        <label>2</label>
    </ligand>
</feature>
<keyword evidence="6 7" id="KW-0119">Carbohydrate metabolism</keyword>
<sequence>MNDDRYPDIERLIELDFVRATEAAALNVFHWVGRGQKEKADAAACDAMRGMFDLMDIRGEVVIGEGIKDNAPGIFKGEKLGKWGPTAPRYHIAVDPIDGTTNVSKGAGSSISVIAAASPEPGAADALKDIPSFYTMKMAYGPQVKSYVERLGVDCLHLKSPIDEILPVVARALRKRVRDLVVCVLDRPRHERLIEEIRSAGCGLRLISDGDVTAAMAPSMPEGHIDVYLGIGGAPEAVLAAAAIKCLGGEMQVQMWPRDATEREALIEQGYGAELDRVFYADDLAKGNNILFCATAILECAGMAGIRFTRSHAVTHSLLVRAKNRTIRWIQTYHDLRYKTIRLRSLAKERPLHEGS</sequence>
<keyword evidence="11" id="KW-1185">Reference proteome</keyword>
<dbReference type="SUPFAM" id="SSF56655">
    <property type="entry name" value="Carbohydrate phosphatase"/>
    <property type="match status" value="1"/>
</dbReference>
<evidence type="ECO:0000256" key="3">
    <source>
        <dbReference type="ARBA" id="ARBA00022723"/>
    </source>
</evidence>
<evidence type="ECO:0000256" key="9">
    <source>
        <dbReference type="PIRSR" id="PIRSR004532-2"/>
    </source>
</evidence>
<protein>
    <recommendedName>
        <fullName evidence="7">Fructose-1,6-bisphosphatase</fullName>
    </recommendedName>
</protein>
<feature type="binding site" evidence="8">
    <location>
        <position position="98"/>
    </location>
    <ligand>
        <name>Mn(2+)</name>
        <dbReference type="ChEBI" id="CHEBI:29035"/>
        <label>2</label>
    </ligand>
</feature>
<comment type="caution">
    <text evidence="10">The sequence shown here is derived from an EMBL/GenBank/DDBJ whole genome shotgun (WGS) entry which is preliminary data.</text>
</comment>
<evidence type="ECO:0000313" key="10">
    <source>
        <dbReference type="EMBL" id="VVM06528.1"/>
    </source>
</evidence>
<gene>
    <name evidence="10" type="primary">glpX</name>
    <name evidence="10" type="ORF">MAMC_01125</name>
</gene>
<evidence type="ECO:0000256" key="2">
    <source>
        <dbReference type="ARBA" id="ARBA00008989"/>
    </source>
</evidence>
<feature type="binding site" evidence="9">
    <location>
        <begin position="98"/>
        <end position="100"/>
    </location>
    <ligand>
        <name>substrate</name>
    </ligand>
</feature>
<dbReference type="NCBIfam" id="TIGR00330">
    <property type="entry name" value="glpX"/>
    <property type="match status" value="1"/>
</dbReference>
<dbReference type="Gene3D" id="3.30.540.10">
    <property type="entry name" value="Fructose-1,6-Bisphosphatase, subunit A, domain 1"/>
    <property type="match status" value="1"/>
</dbReference>
<keyword evidence="3 8" id="KW-0479">Metal-binding</keyword>
<dbReference type="GO" id="GO:0006094">
    <property type="term" value="P:gluconeogenesis"/>
    <property type="evidence" value="ECO:0007669"/>
    <property type="project" value="InterPro"/>
</dbReference>
<dbReference type="GO" id="GO:0046872">
    <property type="term" value="F:metal ion binding"/>
    <property type="evidence" value="ECO:0007669"/>
    <property type="project" value="UniProtKB-KW"/>
</dbReference>
<evidence type="ECO:0000256" key="1">
    <source>
        <dbReference type="ARBA" id="ARBA00001273"/>
    </source>
</evidence>
<dbReference type="GO" id="GO:0030388">
    <property type="term" value="P:fructose 1,6-bisphosphate metabolic process"/>
    <property type="evidence" value="ECO:0007669"/>
    <property type="project" value="TreeGrafter"/>
</dbReference>
<keyword evidence="4 10" id="KW-0378">Hydrolase</keyword>
<comment type="similarity">
    <text evidence="2 7">Belongs to the FBPase class 2 family.</text>
</comment>
<evidence type="ECO:0000313" key="11">
    <source>
        <dbReference type="Proteomes" id="UP000381693"/>
    </source>
</evidence>
<feature type="binding site" evidence="9">
    <location>
        <position position="233"/>
    </location>
    <ligand>
        <name>substrate</name>
    </ligand>
</feature>
<evidence type="ECO:0000256" key="8">
    <source>
        <dbReference type="PIRSR" id="PIRSR004532-1"/>
    </source>
</evidence>
<name>A0A5E6MBE6_9BACT</name>
<dbReference type="GO" id="GO:0006071">
    <property type="term" value="P:glycerol metabolic process"/>
    <property type="evidence" value="ECO:0007669"/>
    <property type="project" value="InterPro"/>
</dbReference>
<dbReference type="Gene3D" id="3.40.190.90">
    <property type="match status" value="1"/>
</dbReference>
<comment type="catalytic activity">
    <reaction evidence="1">
        <text>beta-D-fructose 1,6-bisphosphate + H2O = beta-D-fructose 6-phosphate + phosphate</text>
        <dbReference type="Rhea" id="RHEA:11064"/>
        <dbReference type="ChEBI" id="CHEBI:15377"/>
        <dbReference type="ChEBI" id="CHEBI:32966"/>
        <dbReference type="ChEBI" id="CHEBI:43474"/>
        <dbReference type="ChEBI" id="CHEBI:57634"/>
        <dbReference type="EC" id="3.1.3.11"/>
    </reaction>
</comment>
<keyword evidence="5 8" id="KW-0464">Manganese</keyword>
<evidence type="ECO:0000256" key="4">
    <source>
        <dbReference type="ARBA" id="ARBA00022801"/>
    </source>
</evidence>
<dbReference type="InterPro" id="IPR004464">
    <property type="entry name" value="FBPase_class-2/SBPase"/>
</dbReference>
<feature type="binding site" evidence="9">
    <location>
        <begin position="209"/>
        <end position="211"/>
    </location>
    <ligand>
        <name>substrate</name>
    </ligand>
</feature>
<dbReference type="PANTHER" id="PTHR30447">
    <property type="entry name" value="FRUCTOSE-1,6-BISPHOSPHATASE CLASS 2"/>
    <property type="match status" value="1"/>
</dbReference>
<evidence type="ECO:0000256" key="7">
    <source>
        <dbReference type="PIRNR" id="PIRNR004532"/>
    </source>
</evidence>
<dbReference type="PIRSF" id="PIRSF004532">
    <property type="entry name" value="GlpX"/>
    <property type="match status" value="1"/>
</dbReference>
<dbReference type="GO" id="GO:0005829">
    <property type="term" value="C:cytosol"/>
    <property type="evidence" value="ECO:0007669"/>
    <property type="project" value="TreeGrafter"/>
</dbReference>
<feature type="binding site" evidence="8">
    <location>
        <position position="41"/>
    </location>
    <ligand>
        <name>Mn(2+)</name>
        <dbReference type="ChEBI" id="CHEBI:29035"/>
        <label>1</label>
    </ligand>
</feature>
<feature type="binding site" evidence="9">
    <location>
        <position position="134"/>
    </location>
    <ligand>
        <name>substrate</name>
    </ligand>
</feature>
<dbReference type="Pfam" id="PF03320">
    <property type="entry name" value="FBPase_glpX"/>
    <property type="match status" value="1"/>
</dbReference>
<organism evidence="10 11">
    <name type="scientific">Methylacidimicrobium cyclopophantes</name>
    <dbReference type="NCBI Taxonomy" id="1041766"/>
    <lineage>
        <taxon>Bacteria</taxon>
        <taxon>Pseudomonadati</taxon>
        <taxon>Verrucomicrobiota</taxon>
        <taxon>Methylacidimicrobium</taxon>
    </lineage>
</organism>
<dbReference type="GO" id="GO:0042132">
    <property type="term" value="F:fructose 1,6-bisphosphate 1-phosphatase activity"/>
    <property type="evidence" value="ECO:0007669"/>
    <property type="project" value="UniProtKB-EC"/>
</dbReference>
<reference evidence="10" key="1">
    <citation type="submission" date="2019-09" db="EMBL/GenBank/DDBJ databases">
        <authorList>
            <person name="Cremers G."/>
        </authorList>
    </citation>
    <scope>NUCLEOTIDE SEQUENCE [LARGE SCALE GENOMIC DNA]</scope>
    <source>
        <strain evidence="10">3B</strain>
    </source>
</reference>
<dbReference type="OrthoDB" id="9779353at2"/>
<dbReference type="AlphaFoldDB" id="A0A5E6MBE6"/>
<feature type="binding site" evidence="9">
    <location>
        <begin position="187"/>
        <end position="189"/>
    </location>
    <ligand>
        <name>substrate</name>
    </ligand>
</feature>
<dbReference type="RefSeq" id="WP_142525159.1">
    <property type="nucleotide sequence ID" value="NZ_CABFUZ020000118.1"/>
</dbReference>
<feature type="binding site" evidence="8">
    <location>
        <position position="65"/>
    </location>
    <ligand>
        <name>Mn(2+)</name>
        <dbReference type="ChEBI" id="CHEBI:29035"/>
        <label>1</label>
    </ligand>
</feature>
<dbReference type="Proteomes" id="UP000381693">
    <property type="component" value="Unassembled WGS sequence"/>
</dbReference>
<feature type="binding site" evidence="8">
    <location>
        <position position="236"/>
    </location>
    <ligand>
        <name>Mn(2+)</name>
        <dbReference type="ChEBI" id="CHEBI:29035"/>
        <label>2</label>
    </ligand>
</feature>
<evidence type="ECO:0000256" key="5">
    <source>
        <dbReference type="ARBA" id="ARBA00023211"/>
    </source>
</evidence>
<dbReference type="PANTHER" id="PTHR30447:SF0">
    <property type="entry name" value="FRUCTOSE-1,6-BISPHOSPHATASE 1 CLASS 2-RELATED"/>
    <property type="match status" value="1"/>
</dbReference>
<proteinExistence type="inferred from homology"/>
<evidence type="ECO:0000256" key="6">
    <source>
        <dbReference type="ARBA" id="ARBA00023277"/>
    </source>
</evidence>
<accession>A0A5E6MBE6</accession>